<organism evidence="3">
    <name type="scientific">Hypericum perforatum</name>
    <name type="common">St. John's wort</name>
    <dbReference type="NCBI Taxonomy" id="65561"/>
    <lineage>
        <taxon>Eukaryota</taxon>
        <taxon>Viridiplantae</taxon>
        <taxon>Streptophyta</taxon>
        <taxon>Embryophyta</taxon>
        <taxon>Tracheophyta</taxon>
        <taxon>Spermatophyta</taxon>
        <taxon>Magnoliopsida</taxon>
        <taxon>eudicotyledons</taxon>
        <taxon>Gunneridae</taxon>
        <taxon>Pentapetalae</taxon>
        <taxon>rosids</taxon>
        <taxon>fabids</taxon>
        <taxon>Malpighiales</taxon>
        <taxon>Hypericaceae</taxon>
        <taxon>Hypericeae</taxon>
        <taxon>Hypericum</taxon>
    </lineage>
</organism>
<feature type="coiled-coil region" evidence="1">
    <location>
        <begin position="83"/>
        <end position="175"/>
    </location>
</feature>
<dbReference type="InterPro" id="IPR045177">
    <property type="entry name" value="FDM1-5/IDN2"/>
</dbReference>
<evidence type="ECO:0000313" key="3">
    <source>
        <dbReference type="EMBL" id="QDC18031.1"/>
    </source>
</evidence>
<dbReference type="AlphaFoldDB" id="A0A4Y5U3F1"/>
<sequence length="364" mass="42977">MEIKSLEMGMPLVQELLRERTRLQARVTELEGELIYTKLSHKTESKEGTCSGVERNAVVVREARLGKRVREDCSKCEFGESANDESRKRIEELENGFKSMQEKKEKEQLQARILALERKLDEKQALELEIQRLKGSLEVMRHMGEDGDVTLRKKLEAIQDELEEVQGNYDDSEKCNQILMIQNDELQEVRKELIMCFSEFKAHADIGIKRMGELDEKPFHDVAETKFSDENKANEWVATMHSTWEEHIRDQCWRPFKILYDEDGRWKACFKFLFMPEPLKRFQFSYVVQDIIDEGDERLKGLKACGAEVYNAVTRALMEMNEYDPRGRNIVRELWNFKEDRKARLKEAMELLLERSKRLKRKRA</sequence>
<evidence type="ECO:0000256" key="1">
    <source>
        <dbReference type="SAM" id="Coils"/>
    </source>
</evidence>
<dbReference type="PANTHER" id="PTHR21596">
    <property type="entry name" value="RIBONUCLEASE P SUBUNIT P38"/>
    <property type="match status" value="1"/>
</dbReference>
<protein>
    <submittedName>
        <fullName evidence="3">Factor of DNA methylation 4-like A</fullName>
    </submittedName>
</protein>
<evidence type="ECO:0000259" key="2">
    <source>
        <dbReference type="Pfam" id="PF03469"/>
    </source>
</evidence>
<dbReference type="EMBL" id="MK883486">
    <property type="protein sequence ID" value="QDC18031.1"/>
    <property type="molecule type" value="Genomic_DNA"/>
</dbReference>
<accession>A0A4Y5U3F1</accession>
<dbReference type="InterPro" id="IPR005379">
    <property type="entry name" value="FDM1-5/IDN2_XH"/>
</dbReference>
<dbReference type="GO" id="GO:0080188">
    <property type="term" value="P:gene silencing by siRNA-directed DNA methylation"/>
    <property type="evidence" value="ECO:0007669"/>
    <property type="project" value="InterPro"/>
</dbReference>
<feature type="domain" description="Factor of DNA methylation 1-5/IDN2" evidence="2">
    <location>
        <begin position="277"/>
        <end position="362"/>
    </location>
</feature>
<name>A0A4Y5U3F1_HYPPE</name>
<dbReference type="Pfam" id="PF03469">
    <property type="entry name" value="XH"/>
    <property type="match status" value="2"/>
</dbReference>
<feature type="domain" description="Factor of DNA methylation 1-5/IDN2" evidence="2">
    <location>
        <begin position="209"/>
        <end position="264"/>
    </location>
</feature>
<keyword evidence="1" id="KW-0175">Coiled coil</keyword>
<reference evidence="3" key="1">
    <citation type="journal article" date="2019" name="Front. Plant Sci.">
        <title>Ovule Gene Expression Analysis in Sexual and Aposporous Apomictic Hypericum perforatum L. (Hypericaceae) Accessions.</title>
        <authorList>
            <person name="Galla G."/>
            <person name="Basso A."/>
            <person name="Grisan S."/>
            <person name="Bellucci M."/>
            <person name="Pupilli F."/>
            <person name="Barcaccia G."/>
        </authorList>
    </citation>
    <scope>NUCLEOTIDE SEQUENCE</scope>
</reference>
<dbReference type="PANTHER" id="PTHR21596:SF65">
    <property type="entry name" value="PROTEIN INVOLVED IN DE NOVO 2-RELATED"/>
    <property type="match status" value="1"/>
</dbReference>
<proteinExistence type="predicted"/>